<name>A0A5P8PR37_9CAUD</name>
<organism evidence="1 2">
    <name type="scientific">Acinetobacter phage VB_ApiP_XC38</name>
    <dbReference type="NCBI Taxonomy" id="2655002"/>
    <lineage>
        <taxon>Viruses</taxon>
        <taxon>Duplodnaviria</taxon>
        <taxon>Heunggongvirae</taxon>
        <taxon>Uroviricota</taxon>
        <taxon>Caudoviricetes</taxon>
        <taxon>Schitoviridae</taxon>
        <taxon>Exceevirus</taxon>
        <taxon>Exceevirus Xc38</taxon>
    </lineage>
</organism>
<proteinExistence type="predicted"/>
<dbReference type="Proteomes" id="UP000326537">
    <property type="component" value="Segment"/>
</dbReference>
<evidence type="ECO:0000313" key="1">
    <source>
        <dbReference type="EMBL" id="QFR59754.1"/>
    </source>
</evidence>
<dbReference type="EMBL" id="MN508356">
    <property type="protein sequence ID" value="QFR59754.1"/>
    <property type="molecule type" value="Genomic_DNA"/>
</dbReference>
<gene>
    <name evidence="1" type="ORF">VBApiPXC38_67</name>
</gene>
<accession>A0A5P8PR37</accession>
<keyword evidence="2" id="KW-1185">Reference proteome</keyword>
<evidence type="ECO:0000313" key="2">
    <source>
        <dbReference type="Proteomes" id="UP000326537"/>
    </source>
</evidence>
<protein>
    <submittedName>
        <fullName evidence="1">Uncharacterized protein</fullName>
    </submittedName>
</protein>
<reference evidence="1 2" key="1">
    <citation type="submission" date="2019-09" db="EMBL/GenBank/DDBJ databases">
        <title>The characteristics and genome analysis of VB_ApiP_XC38, a novel N4-like phage Infecting Acinetobacter pittii.</title>
        <authorList>
            <person name="Cheng M."/>
        </authorList>
    </citation>
    <scope>NUCLEOTIDE SEQUENCE [LARGE SCALE GENOMIC DNA]</scope>
</reference>
<sequence length="101" mass="11512">MAGYYIETDDAAELIVNHGYYHHSITDLRKGDRVFTIASFETRRIISLHKLNRLPRLRLSVDQVIELSLLPNEGVREALTDAWEQELLGVESDVNPTNSTC</sequence>